<dbReference type="Proteomes" id="UP000233766">
    <property type="component" value="Unassembled WGS sequence"/>
</dbReference>
<organism evidence="2 3">
    <name type="scientific">Nocardia fluminea</name>
    <dbReference type="NCBI Taxonomy" id="134984"/>
    <lineage>
        <taxon>Bacteria</taxon>
        <taxon>Bacillati</taxon>
        <taxon>Actinomycetota</taxon>
        <taxon>Actinomycetes</taxon>
        <taxon>Mycobacteriales</taxon>
        <taxon>Nocardiaceae</taxon>
        <taxon>Nocardia</taxon>
    </lineage>
</organism>
<gene>
    <name evidence="2" type="ORF">ATK86_5315</name>
</gene>
<evidence type="ECO:0000256" key="1">
    <source>
        <dbReference type="SAM" id="MobiDB-lite"/>
    </source>
</evidence>
<reference evidence="2 3" key="1">
    <citation type="submission" date="2017-12" db="EMBL/GenBank/DDBJ databases">
        <title>Sequencing the genomes of 1000 Actinobacteria strains.</title>
        <authorList>
            <person name="Klenk H.-P."/>
        </authorList>
    </citation>
    <scope>NUCLEOTIDE SEQUENCE [LARGE SCALE GENOMIC DNA]</scope>
    <source>
        <strain evidence="2 3">DSM 44489</strain>
    </source>
</reference>
<sequence>MASDRDILATALGDAWDDGNATGLDGWTGPGRGAGDVDDEAVRARRREIDATLDGDLAGWRPPARKIADPAELDTLPGRSIVVGHRGKFGTAYQLTSYVGFAQTPMWAGPYDVEKRSTSREVIEREGGVTVLHEPTEEDGQ</sequence>
<keyword evidence="3" id="KW-1185">Reference proteome</keyword>
<dbReference type="EMBL" id="PJMW01000002">
    <property type="protein sequence ID" value="PKV80878.1"/>
    <property type="molecule type" value="Genomic_DNA"/>
</dbReference>
<feature type="region of interest" description="Disordered" evidence="1">
    <location>
        <begin position="15"/>
        <end position="38"/>
    </location>
</feature>
<dbReference type="AlphaFoldDB" id="A0A2N3VGW6"/>
<accession>A0A2N3VGW6</accession>
<evidence type="ECO:0000313" key="3">
    <source>
        <dbReference type="Proteomes" id="UP000233766"/>
    </source>
</evidence>
<dbReference type="OrthoDB" id="4571973at2"/>
<evidence type="ECO:0000313" key="2">
    <source>
        <dbReference type="EMBL" id="PKV80878.1"/>
    </source>
</evidence>
<comment type="caution">
    <text evidence="2">The sequence shown here is derived from an EMBL/GenBank/DDBJ whole genome shotgun (WGS) entry which is preliminary data.</text>
</comment>
<proteinExistence type="predicted"/>
<dbReference type="RefSeq" id="WP_101466727.1">
    <property type="nucleotide sequence ID" value="NZ_PJMW01000002.1"/>
</dbReference>
<name>A0A2N3VGW6_9NOCA</name>
<protein>
    <submittedName>
        <fullName evidence="2">Uncharacterized protein</fullName>
    </submittedName>
</protein>